<organism evidence="1">
    <name type="scientific">Rhizophagus irregularis (strain DAOM 181602 / DAOM 197198 / MUCL 43194)</name>
    <name type="common">Arbuscular mycorrhizal fungus</name>
    <name type="synonym">Glomus intraradices</name>
    <dbReference type="NCBI Taxonomy" id="747089"/>
    <lineage>
        <taxon>Eukaryota</taxon>
        <taxon>Fungi</taxon>
        <taxon>Fungi incertae sedis</taxon>
        <taxon>Mucoromycota</taxon>
        <taxon>Glomeromycotina</taxon>
        <taxon>Glomeromycetes</taxon>
        <taxon>Glomerales</taxon>
        <taxon>Glomeraceae</taxon>
        <taxon>Rhizophagus</taxon>
    </lineage>
</organism>
<accession>U9T035</accession>
<reference evidence="1" key="1">
    <citation type="submission" date="2013-07" db="EMBL/GenBank/DDBJ databases">
        <title>The genome of an arbuscular mycorrhizal fungus provides insights into the evolution of the oldest plant symbiosis.</title>
        <authorList>
            <consortium name="DOE Joint Genome Institute"/>
            <person name="Tisserant E."/>
            <person name="Malbreil M."/>
            <person name="Kuo A."/>
            <person name="Kohler A."/>
            <person name="Symeonidi A."/>
            <person name="Balestrini R."/>
            <person name="Charron P."/>
            <person name="Duensing N."/>
            <person name="Frei-dit-Frey N."/>
            <person name="Gianinazzi-Pearson V."/>
            <person name="Gilbert B."/>
            <person name="Handa Y."/>
            <person name="Hijri M."/>
            <person name="Kaul R."/>
            <person name="Kawaguchi M."/>
            <person name="Krajinski F."/>
            <person name="Lammers P."/>
            <person name="Lapierre D."/>
            <person name="Masclaux F.G."/>
            <person name="Murat C."/>
            <person name="Morin E."/>
            <person name="Ndikumana S."/>
            <person name="Pagni M."/>
            <person name="Petitpierre D."/>
            <person name="Requena N."/>
            <person name="Rosikiewicz P."/>
            <person name="Riley R."/>
            <person name="Saito K."/>
            <person name="San Clemente H."/>
            <person name="Shapiro H."/>
            <person name="van Tuinen D."/>
            <person name="Becard G."/>
            <person name="Bonfante P."/>
            <person name="Paszkowski U."/>
            <person name="Shachar-Hill Y."/>
            <person name="Young J.P."/>
            <person name="Sanders I.R."/>
            <person name="Henrissat B."/>
            <person name="Rensing S.A."/>
            <person name="Grigoriev I.V."/>
            <person name="Corradi N."/>
            <person name="Roux C."/>
            <person name="Martin F."/>
        </authorList>
    </citation>
    <scope>NUCLEOTIDE SEQUENCE</scope>
    <source>
        <strain evidence="1">DAOM 197198</strain>
    </source>
</reference>
<gene>
    <name evidence="1" type="ORF">GLOINDRAFT_89344</name>
</gene>
<sequence>MDERYNTGFHSSLQPFGQNGDSTRFLSSVCGIQDYGNGEEFISSSVHDKSHIFHPEREHQELLFDITSWRDGKYCTKEERKLKYQIIKRAANRRDKMMRTLFLNVKTKEKMEDCANSWGHCAEVVPLREENS</sequence>
<dbReference type="HOGENOM" id="CLU_1918215_0_0_1"/>
<protein>
    <submittedName>
        <fullName evidence="1">Uncharacterized protein</fullName>
    </submittedName>
</protein>
<name>U9T035_RHIID</name>
<proteinExistence type="predicted"/>
<evidence type="ECO:0000313" key="1">
    <source>
        <dbReference type="EMBL" id="ERZ96765.1"/>
    </source>
</evidence>
<dbReference type="EMBL" id="KI300158">
    <property type="protein sequence ID" value="ERZ96765.1"/>
    <property type="molecule type" value="Genomic_DNA"/>
</dbReference>
<dbReference type="AlphaFoldDB" id="U9T035"/>